<organism evidence="2 3">
    <name type="scientific">Nocardia thailandica</name>
    <dbReference type="NCBI Taxonomy" id="257275"/>
    <lineage>
        <taxon>Bacteria</taxon>
        <taxon>Bacillati</taxon>
        <taxon>Actinomycetota</taxon>
        <taxon>Actinomycetes</taxon>
        <taxon>Mycobacteriales</taxon>
        <taxon>Nocardiaceae</taxon>
        <taxon>Nocardia</taxon>
    </lineage>
</organism>
<evidence type="ECO:0000259" key="1">
    <source>
        <dbReference type="Pfam" id="PF13649"/>
    </source>
</evidence>
<protein>
    <submittedName>
        <fullName evidence="2">Class I SAM-dependent methyltransferase</fullName>
        <ecNumber evidence="2">2.1.1.222</ecNumber>
        <ecNumber evidence="2">2.1.1.64</ecNumber>
    </submittedName>
</protein>
<feature type="domain" description="Methyltransferase" evidence="1">
    <location>
        <begin position="43"/>
        <end position="135"/>
    </location>
</feature>
<keyword evidence="2" id="KW-0808">Transferase</keyword>
<evidence type="ECO:0000313" key="2">
    <source>
        <dbReference type="EMBL" id="MFF0545867.1"/>
    </source>
</evidence>
<evidence type="ECO:0000313" key="3">
    <source>
        <dbReference type="Proteomes" id="UP001601444"/>
    </source>
</evidence>
<dbReference type="SUPFAM" id="SSF53335">
    <property type="entry name" value="S-adenosyl-L-methionine-dependent methyltransferases"/>
    <property type="match status" value="1"/>
</dbReference>
<comment type="caution">
    <text evidence="2">The sequence shown here is derived from an EMBL/GenBank/DDBJ whole genome shotgun (WGS) entry which is preliminary data.</text>
</comment>
<proteinExistence type="predicted"/>
<accession>A0ABW6PU94</accession>
<dbReference type="Gene3D" id="3.40.50.150">
    <property type="entry name" value="Vaccinia Virus protein VP39"/>
    <property type="match status" value="2"/>
</dbReference>
<dbReference type="EMBL" id="JBIAMX010000016">
    <property type="protein sequence ID" value="MFF0545867.1"/>
    <property type="molecule type" value="Genomic_DNA"/>
</dbReference>
<dbReference type="EC" id="2.1.1.64" evidence="2"/>
<reference evidence="2 3" key="1">
    <citation type="submission" date="2024-10" db="EMBL/GenBank/DDBJ databases">
        <title>The Natural Products Discovery Center: Release of the First 8490 Sequenced Strains for Exploring Actinobacteria Biosynthetic Diversity.</title>
        <authorList>
            <person name="Kalkreuter E."/>
            <person name="Kautsar S.A."/>
            <person name="Yang D."/>
            <person name="Bader C.D."/>
            <person name="Teijaro C.N."/>
            <person name="Fluegel L."/>
            <person name="Davis C.M."/>
            <person name="Simpson J.R."/>
            <person name="Lauterbach L."/>
            <person name="Steele A.D."/>
            <person name="Gui C."/>
            <person name="Meng S."/>
            <person name="Li G."/>
            <person name="Viehrig K."/>
            <person name="Ye F."/>
            <person name="Su P."/>
            <person name="Kiefer A.F."/>
            <person name="Nichols A."/>
            <person name="Cepeda A.J."/>
            <person name="Yan W."/>
            <person name="Fan B."/>
            <person name="Jiang Y."/>
            <person name="Adhikari A."/>
            <person name="Zheng C.-J."/>
            <person name="Schuster L."/>
            <person name="Cowan T.M."/>
            <person name="Smanski M.J."/>
            <person name="Chevrette M.G."/>
            <person name="De Carvalho L.P.S."/>
            <person name="Shen B."/>
        </authorList>
    </citation>
    <scope>NUCLEOTIDE SEQUENCE [LARGE SCALE GENOMIC DNA]</scope>
    <source>
        <strain evidence="2 3">NPDC004045</strain>
    </source>
</reference>
<dbReference type="EC" id="2.1.1.222" evidence="2"/>
<keyword evidence="2" id="KW-0489">Methyltransferase</keyword>
<gene>
    <name evidence="2" type="ORF">ACFYTF_23800</name>
</gene>
<sequence length="244" mass="26568">MDETWGAEAARVYDTPGTGMFAPDLLDVTTDFLAELAGAGRALEFAVGTGRVAIPLAGRGVPVTGIELAPAMVDRLRDKADELTVPVVLGDMTEIRVQGEFTLVYLVYNTISNVLTQDAQIACFRNAARHLAPGGHFVVELWVPDLRALPPGREAVVWRADADHLGLDTYDVVDQMVVSHHVRTDARGTTTLARSTHRYVWPAELDLMARLAGLTPCARYADWSRAPFTADSASHVSVYRAPDR</sequence>
<dbReference type="InterPro" id="IPR029063">
    <property type="entry name" value="SAM-dependent_MTases_sf"/>
</dbReference>
<keyword evidence="3" id="KW-1185">Reference proteome</keyword>
<name>A0ABW6PU94_9NOCA</name>
<dbReference type="Pfam" id="PF13649">
    <property type="entry name" value="Methyltransf_25"/>
    <property type="match status" value="1"/>
</dbReference>
<dbReference type="RefSeq" id="WP_387702299.1">
    <property type="nucleotide sequence ID" value="NZ_JBIAMX010000016.1"/>
</dbReference>
<dbReference type="GO" id="GO:0032259">
    <property type="term" value="P:methylation"/>
    <property type="evidence" value="ECO:0007669"/>
    <property type="project" value="UniProtKB-KW"/>
</dbReference>
<dbReference type="InterPro" id="IPR041698">
    <property type="entry name" value="Methyltransf_25"/>
</dbReference>
<dbReference type="Proteomes" id="UP001601444">
    <property type="component" value="Unassembled WGS sequence"/>
</dbReference>
<dbReference type="GO" id="GO:0102208">
    <property type="term" value="F:2-polyprenyl-6-hydroxyphenol methylase activity"/>
    <property type="evidence" value="ECO:0007669"/>
    <property type="project" value="UniProtKB-EC"/>
</dbReference>
<dbReference type="GO" id="GO:0061542">
    <property type="term" value="F:3-demethylubiquinol 3-O-methyltransferase activity"/>
    <property type="evidence" value="ECO:0007669"/>
    <property type="project" value="UniProtKB-EC"/>
</dbReference>
<dbReference type="CDD" id="cd02440">
    <property type="entry name" value="AdoMet_MTases"/>
    <property type="match status" value="1"/>
</dbReference>